<feature type="region of interest" description="Disordered" evidence="1">
    <location>
        <begin position="43"/>
        <end position="88"/>
    </location>
</feature>
<feature type="compositionally biased region" description="Polar residues" evidence="1">
    <location>
        <begin position="63"/>
        <end position="72"/>
    </location>
</feature>
<reference evidence="2 3" key="1">
    <citation type="journal article" date="2019" name="New Phytol.">
        <title>Comparative genomics reveals unique wood-decay strategies and fruiting body development in the Schizophyllaceae.</title>
        <authorList>
            <person name="Almasi E."/>
            <person name="Sahu N."/>
            <person name="Krizsan K."/>
            <person name="Balint B."/>
            <person name="Kovacs G.M."/>
            <person name="Kiss B."/>
            <person name="Cseklye J."/>
            <person name="Drula E."/>
            <person name="Henrissat B."/>
            <person name="Nagy I."/>
            <person name="Chovatia M."/>
            <person name="Adam C."/>
            <person name="LaButti K."/>
            <person name="Lipzen A."/>
            <person name="Riley R."/>
            <person name="Grigoriev I.V."/>
            <person name="Nagy L.G."/>
        </authorList>
    </citation>
    <scope>NUCLEOTIDE SEQUENCE [LARGE SCALE GENOMIC DNA]</scope>
    <source>
        <strain evidence="2 3">NL-1724</strain>
    </source>
</reference>
<keyword evidence="3" id="KW-1185">Reference proteome</keyword>
<evidence type="ECO:0000313" key="3">
    <source>
        <dbReference type="Proteomes" id="UP000320762"/>
    </source>
</evidence>
<name>A0A550CD99_9AGAR</name>
<sequence>MDGYFDVPSVWDVRIPSRVDLPECWRVLQGRATRPSRAFRGPARCSPLGSGKSEFSGRAARSCRTQLGNSHAWSLRRRERRKKPEPEV</sequence>
<dbReference type="Proteomes" id="UP000320762">
    <property type="component" value="Unassembled WGS sequence"/>
</dbReference>
<dbReference type="AlphaFoldDB" id="A0A550CD99"/>
<proteinExistence type="predicted"/>
<evidence type="ECO:0000256" key="1">
    <source>
        <dbReference type="SAM" id="MobiDB-lite"/>
    </source>
</evidence>
<protein>
    <submittedName>
        <fullName evidence="2">Uncharacterized protein</fullName>
    </submittedName>
</protein>
<organism evidence="2 3">
    <name type="scientific">Schizophyllum amplum</name>
    <dbReference type="NCBI Taxonomy" id="97359"/>
    <lineage>
        <taxon>Eukaryota</taxon>
        <taxon>Fungi</taxon>
        <taxon>Dikarya</taxon>
        <taxon>Basidiomycota</taxon>
        <taxon>Agaricomycotina</taxon>
        <taxon>Agaricomycetes</taxon>
        <taxon>Agaricomycetidae</taxon>
        <taxon>Agaricales</taxon>
        <taxon>Schizophyllaceae</taxon>
        <taxon>Schizophyllum</taxon>
    </lineage>
</organism>
<dbReference type="EMBL" id="VDMD01000011">
    <property type="protein sequence ID" value="TRM62790.1"/>
    <property type="molecule type" value="Genomic_DNA"/>
</dbReference>
<gene>
    <name evidence="2" type="ORF">BD626DRAFT_40928</name>
</gene>
<evidence type="ECO:0000313" key="2">
    <source>
        <dbReference type="EMBL" id="TRM62790.1"/>
    </source>
</evidence>
<comment type="caution">
    <text evidence="2">The sequence shown here is derived from an EMBL/GenBank/DDBJ whole genome shotgun (WGS) entry which is preliminary data.</text>
</comment>
<accession>A0A550CD99</accession>